<gene>
    <name evidence="2" type="ORF">CesoFtcFv8_026929</name>
</gene>
<keyword evidence="3" id="KW-1185">Reference proteome</keyword>
<evidence type="ECO:0000313" key="2">
    <source>
        <dbReference type="EMBL" id="KAK5875899.1"/>
    </source>
</evidence>
<organism evidence="2 3">
    <name type="scientific">Champsocephalus esox</name>
    <name type="common">pike icefish</name>
    <dbReference type="NCBI Taxonomy" id="159716"/>
    <lineage>
        <taxon>Eukaryota</taxon>
        <taxon>Metazoa</taxon>
        <taxon>Chordata</taxon>
        <taxon>Craniata</taxon>
        <taxon>Vertebrata</taxon>
        <taxon>Euteleostomi</taxon>
        <taxon>Actinopterygii</taxon>
        <taxon>Neopterygii</taxon>
        <taxon>Teleostei</taxon>
        <taxon>Neoteleostei</taxon>
        <taxon>Acanthomorphata</taxon>
        <taxon>Eupercaria</taxon>
        <taxon>Perciformes</taxon>
        <taxon>Notothenioidei</taxon>
        <taxon>Channichthyidae</taxon>
        <taxon>Champsocephalus</taxon>
    </lineage>
</organism>
<dbReference type="EMBL" id="JAULUE010002068">
    <property type="protein sequence ID" value="KAK5875899.1"/>
    <property type="molecule type" value="Genomic_DNA"/>
</dbReference>
<sequence>MMRFLPLYWLHKRNLLLKNWETSNAASGLPASCQPRQRNPEYSFTNGSPSDEPLTTALTPKEFDCKILPVTVTPSQKDFCGSRKKSIRRHG</sequence>
<evidence type="ECO:0000313" key="3">
    <source>
        <dbReference type="Proteomes" id="UP001335648"/>
    </source>
</evidence>
<reference evidence="2 3" key="1">
    <citation type="journal article" date="2023" name="Mol. Biol. Evol.">
        <title>Genomics of Secondarily Temperate Adaptation in the Only Non-Antarctic Icefish.</title>
        <authorList>
            <person name="Rivera-Colon A.G."/>
            <person name="Rayamajhi N."/>
            <person name="Minhas B.F."/>
            <person name="Madrigal G."/>
            <person name="Bilyk K.T."/>
            <person name="Yoon V."/>
            <person name="Hune M."/>
            <person name="Gregory S."/>
            <person name="Cheng C.H.C."/>
            <person name="Catchen J.M."/>
        </authorList>
    </citation>
    <scope>NUCLEOTIDE SEQUENCE [LARGE SCALE GENOMIC DNA]</scope>
    <source>
        <strain evidence="2">JC2023a</strain>
    </source>
</reference>
<evidence type="ECO:0000256" key="1">
    <source>
        <dbReference type="SAM" id="MobiDB-lite"/>
    </source>
</evidence>
<name>A0AAN8GA04_9TELE</name>
<feature type="region of interest" description="Disordered" evidence="1">
    <location>
        <begin position="26"/>
        <end position="51"/>
    </location>
</feature>
<protein>
    <submittedName>
        <fullName evidence="2">Uncharacterized protein</fullName>
    </submittedName>
</protein>
<accession>A0AAN8GA04</accession>
<proteinExistence type="predicted"/>
<dbReference type="AlphaFoldDB" id="A0AAN8GA04"/>
<dbReference type="Proteomes" id="UP001335648">
    <property type="component" value="Unassembled WGS sequence"/>
</dbReference>
<feature type="compositionally biased region" description="Polar residues" evidence="1">
    <location>
        <begin position="34"/>
        <end position="49"/>
    </location>
</feature>
<comment type="caution">
    <text evidence="2">The sequence shown here is derived from an EMBL/GenBank/DDBJ whole genome shotgun (WGS) entry which is preliminary data.</text>
</comment>